<feature type="domain" description="GS catalytic" evidence="4">
    <location>
        <begin position="183"/>
        <end position="619"/>
    </location>
</feature>
<dbReference type="Pfam" id="PF00120">
    <property type="entry name" value="Gln-synt_C"/>
    <property type="match status" value="1"/>
</dbReference>
<dbReference type="InterPro" id="IPR008146">
    <property type="entry name" value="Gln_synth_cat_dom"/>
</dbReference>
<feature type="domain" description="GS beta-grasp" evidence="3">
    <location>
        <begin position="85"/>
        <end position="178"/>
    </location>
</feature>
<evidence type="ECO:0000259" key="3">
    <source>
        <dbReference type="PROSITE" id="PS51986"/>
    </source>
</evidence>
<gene>
    <name evidence="5" type="ORF">ACFSKP_00800</name>
</gene>
<dbReference type="PANTHER" id="PTHR42974">
    <property type="entry name" value="GLUTAMINE SYNTHETASE"/>
    <property type="match status" value="1"/>
</dbReference>
<evidence type="ECO:0000256" key="2">
    <source>
        <dbReference type="RuleBase" id="RU000384"/>
    </source>
</evidence>
<dbReference type="Gene3D" id="3.30.590.10">
    <property type="entry name" value="Glutamine synthetase/guanido kinase, catalytic domain"/>
    <property type="match status" value="1"/>
</dbReference>
<dbReference type="SUPFAM" id="SSF55931">
    <property type="entry name" value="Glutamine synthetase/guanido kinase"/>
    <property type="match status" value="1"/>
</dbReference>
<dbReference type="InterPro" id="IPR008147">
    <property type="entry name" value="Gln_synt_N"/>
</dbReference>
<keyword evidence="6" id="KW-1185">Reference proteome</keyword>
<evidence type="ECO:0000313" key="6">
    <source>
        <dbReference type="Proteomes" id="UP001597374"/>
    </source>
</evidence>
<dbReference type="Pfam" id="PF12437">
    <property type="entry name" value="GSIII_N"/>
    <property type="match status" value="1"/>
</dbReference>
<evidence type="ECO:0000256" key="1">
    <source>
        <dbReference type="PROSITE-ProRule" id="PRU01330"/>
    </source>
</evidence>
<dbReference type="Pfam" id="PF18318">
    <property type="entry name" value="Gln-synt_C-ter"/>
    <property type="match status" value="1"/>
</dbReference>
<dbReference type="Gene3D" id="1.20.120.1560">
    <property type="match status" value="1"/>
</dbReference>
<organism evidence="5 6">
    <name type="scientific">Pontibacter ruber</name>
    <dbReference type="NCBI Taxonomy" id="1343895"/>
    <lineage>
        <taxon>Bacteria</taxon>
        <taxon>Pseudomonadati</taxon>
        <taxon>Bacteroidota</taxon>
        <taxon>Cytophagia</taxon>
        <taxon>Cytophagales</taxon>
        <taxon>Hymenobacteraceae</taxon>
        <taxon>Pontibacter</taxon>
    </lineage>
</organism>
<reference evidence="6" key="1">
    <citation type="journal article" date="2019" name="Int. J. Syst. Evol. Microbiol.">
        <title>The Global Catalogue of Microorganisms (GCM) 10K type strain sequencing project: providing services to taxonomists for standard genome sequencing and annotation.</title>
        <authorList>
            <consortium name="The Broad Institute Genomics Platform"/>
            <consortium name="The Broad Institute Genome Sequencing Center for Infectious Disease"/>
            <person name="Wu L."/>
            <person name="Ma J."/>
        </authorList>
    </citation>
    <scope>NUCLEOTIDE SEQUENCE [LARGE SCALE GENOMIC DNA]</scope>
    <source>
        <strain evidence="6">CGMCC 4.1782</strain>
    </source>
</reference>
<evidence type="ECO:0000313" key="5">
    <source>
        <dbReference type="EMBL" id="MFD2244771.1"/>
    </source>
</evidence>
<dbReference type="InterPro" id="IPR040577">
    <property type="entry name" value="Gln-synt_C"/>
</dbReference>
<proteinExistence type="inferred from homology"/>
<accession>A0ABW5CQU0</accession>
<dbReference type="InterPro" id="IPR014746">
    <property type="entry name" value="Gln_synth/guanido_kin_cat_dom"/>
</dbReference>
<evidence type="ECO:0000259" key="4">
    <source>
        <dbReference type="PROSITE" id="PS51987"/>
    </source>
</evidence>
<sequence>MSTLRFKALELVSQRKPLEVSLPSHKISDYFGENVFSMNAMRATMSTENFKRLRRTIDAGEKVDRNLADAVAAAMKTWAMSKGATHYTHWFQPLTGATAEKHDSFFDLTSDGEAIENFKGSALVQQEPDASSFPSGGIRNTFEARGYSAWDPSSPAFLIENAGTRTLCIPTIFVSYTGEALDYKTPLLKSINLLSQAALPVCQYFDKDVAKVYTTLGIEQEYFLVDKSLYEARPDLVMTGRTLFGHAPAKGQQLEDHYFGSIPSRAHAFMVDFEKTALKLGIPLRTRHNEVAPNQFECAPTFEDANLAVDHNQLLMDIMDRVAQRHNLKVLLHEKPFKGVNGSGKHNNWALSTNTGVNLLSPGKKPKENLQFLTFFVNTIMAVYKHADLLRASIASASNDHRLGANEAPPAIMSVFVGQQLSAVLDELERTAKVPMEKGDNMYLKLGIDRIPEVLRDNTDRNRTSPFAFTGNKFEFRAVGSSANSSSSMTVLNTIVADQLIEFRKTVDELIEVQGMKKELAIIQVLREYVAASKAIRFEGNGYSREWEEEAATRGLSNIKSTPLALDVYESDLTKEVFTKHGIFTELELCARHEILLEDYIKKIQIESRIMGDLAMNHVVPTAVAYQNKLIQNIRGLKELGLEDEYTETTLESIRRISRHISIIQNNVFEMIRTRKVANKVEDVREKAIMYNEKVLSFFDVIRTSVDKLELMVDNEDWPLVKYRELMFRH</sequence>
<dbReference type="Proteomes" id="UP001597374">
    <property type="component" value="Unassembled WGS sequence"/>
</dbReference>
<dbReference type="PROSITE" id="PS51987">
    <property type="entry name" value="GS_CATALYTIC"/>
    <property type="match status" value="1"/>
</dbReference>
<comment type="caution">
    <text evidence="5">The sequence shown here is derived from an EMBL/GenBank/DDBJ whole genome shotgun (WGS) entry which is preliminary data.</text>
</comment>
<dbReference type="RefSeq" id="WP_250429851.1">
    <property type="nucleotide sequence ID" value="NZ_JALPRR010000002.1"/>
</dbReference>
<dbReference type="PROSITE" id="PS51986">
    <property type="entry name" value="GS_BETA_GRASP"/>
    <property type="match status" value="1"/>
</dbReference>
<dbReference type="InterPro" id="IPR052725">
    <property type="entry name" value="GS_Type-3"/>
</dbReference>
<dbReference type="PANTHER" id="PTHR42974:SF1">
    <property type="entry name" value="TYPE-3 GLUTAMINE SYNTHETASE"/>
    <property type="match status" value="1"/>
</dbReference>
<protein>
    <submittedName>
        <fullName evidence="5">Glutamine synthetase III</fullName>
    </submittedName>
</protein>
<dbReference type="EMBL" id="JBHUIM010000001">
    <property type="protein sequence ID" value="MFD2244771.1"/>
    <property type="molecule type" value="Genomic_DNA"/>
</dbReference>
<dbReference type="SMART" id="SM01230">
    <property type="entry name" value="Gln-synt_C"/>
    <property type="match status" value="1"/>
</dbReference>
<comment type="similarity">
    <text evidence="1 2">Belongs to the glutamine synthetase family.</text>
</comment>
<name>A0ABW5CQU0_9BACT</name>
<dbReference type="InterPro" id="IPR022147">
    <property type="entry name" value="GSIII_N"/>
</dbReference>